<sequence length="292" mass="31927">LNILCAFAHPDDEGFATGGTLAMLVDQGAHITLVCATNGDVGEISDPSLATPATLGQVRQEELRRAMAITGVQDIRFLNYRDSGMADTEDNQHPNALVQAKPTQVVGQLVAIMRETRPQVVITHDPTGGYGHPDHTTMCHQTTTAFRLAGDASTYPEYLSETQPAWAPSLLYYVCFPRSTFRRMWQSMLDRGVTPPFASKEIDVLGTPDDEVTTVLDVGRFVDTKIASLNCHRTQIDPNGPFSQLPEELTRDIMRTEYYTLIEPKAASKDADILATLAESARSGVNNIEGTS</sequence>
<feature type="non-terminal residue" evidence="1">
    <location>
        <position position="1"/>
    </location>
</feature>
<dbReference type="Gene3D" id="3.40.50.10320">
    <property type="entry name" value="LmbE-like"/>
    <property type="match status" value="1"/>
</dbReference>
<evidence type="ECO:0000313" key="2">
    <source>
        <dbReference type="Proteomes" id="UP000019140"/>
    </source>
</evidence>
<accession>W4LCF5</accession>
<organism evidence="1 2">
    <name type="scientific">Candidatus Entotheonella gemina</name>
    <dbReference type="NCBI Taxonomy" id="1429439"/>
    <lineage>
        <taxon>Bacteria</taxon>
        <taxon>Pseudomonadati</taxon>
        <taxon>Nitrospinota/Tectimicrobiota group</taxon>
        <taxon>Candidatus Tectimicrobiota</taxon>
        <taxon>Candidatus Entotheonellia</taxon>
        <taxon>Candidatus Entotheonellales</taxon>
        <taxon>Candidatus Entotheonellaceae</taxon>
        <taxon>Candidatus Entotheonella</taxon>
    </lineage>
</organism>
<gene>
    <name evidence="1" type="ORF">ETSY2_47885</name>
</gene>
<dbReference type="EMBL" id="AZHX01002293">
    <property type="protein sequence ID" value="ETW95609.1"/>
    <property type="molecule type" value="Genomic_DNA"/>
</dbReference>
<reference evidence="1 2" key="1">
    <citation type="journal article" date="2014" name="Nature">
        <title>An environmental bacterial taxon with a large and distinct metabolic repertoire.</title>
        <authorList>
            <person name="Wilson M.C."/>
            <person name="Mori T."/>
            <person name="Ruckert C."/>
            <person name="Uria A.R."/>
            <person name="Helf M.J."/>
            <person name="Takada K."/>
            <person name="Gernert C."/>
            <person name="Steffens U.A."/>
            <person name="Heycke N."/>
            <person name="Schmitt S."/>
            <person name="Rinke C."/>
            <person name="Helfrich E.J."/>
            <person name="Brachmann A.O."/>
            <person name="Gurgui C."/>
            <person name="Wakimoto T."/>
            <person name="Kracht M."/>
            <person name="Crusemann M."/>
            <person name="Hentschel U."/>
            <person name="Abe I."/>
            <person name="Matsunaga S."/>
            <person name="Kalinowski J."/>
            <person name="Takeyama H."/>
            <person name="Piel J."/>
        </authorList>
    </citation>
    <scope>NUCLEOTIDE SEQUENCE [LARGE SCALE GENOMIC DNA]</scope>
    <source>
        <strain evidence="2">TSY2</strain>
    </source>
</reference>
<dbReference type="HOGENOM" id="CLU_951567_0_0_7"/>
<dbReference type="GO" id="GO:0016811">
    <property type="term" value="F:hydrolase activity, acting on carbon-nitrogen (but not peptide) bonds, in linear amides"/>
    <property type="evidence" value="ECO:0007669"/>
    <property type="project" value="TreeGrafter"/>
</dbReference>
<dbReference type="SUPFAM" id="SSF102588">
    <property type="entry name" value="LmbE-like"/>
    <property type="match status" value="1"/>
</dbReference>
<dbReference type="PANTHER" id="PTHR12993">
    <property type="entry name" value="N-ACETYLGLUCOSAMINYL-PHOSPHATIDYLINOSITOL DE-N-ACETYLASE-RELATED"/>
    <property type="match status" value="1"/>
</dbReference>
<name>W4LCF5_9BACT</name>
<dbReference type="InterPro" id="IPR024078">
    <property type="entry name" value="LmbE-like_dom_sf"/>
</dbReference>
<dbReference type="Proteomes" id="UP000019140">
    <property type="component" value="Unassembled WGS sequence"/>
</dbReference>
<evidence type="ECO:0000313" key="1">
    <source>
        <dbReference type="EMBL" id="ETW95609.1"/>
    </source>
</evidence>
<dbReference type="InterPro" id="IPR003737">
    <property type="entry name" value="GlcNAc_PI_deacetylase-related"/>
</dbReference>
<dbReference type="Pfam" id="PF02585">
    <property type="entry name" value="PIG-L"/>
    <property type="match status" value="1"/>
</dbReference>
<dbReference type="PANTHER" id="PTHR12993:SF11">
    <property type="entry name" value="N-ACETYLGLUCOSAMINYL-PHOSPHATIDYLINOSITOL DE-N-ACETYLASE"/>
    <property type="match status" value="1"/>
</dbReference>
<keyword evidence="2" id="KW-1185">Reference proteome</keyword>
<protein>
    <recommendedName>
        <fullName evidence="3">GlcNAc-PI de-N-acetylase</fullName>
    </recommendedName>
</protein>
<comment type="caution">
    <text evidence="1">The sequence shown here is derived from an EMBL/GenBank/DDBJ whole genome shotgun (WGS) entry which is preliminary data.</text>
</comment>
<dbReference type="AlphaFoldDB" id="W4LCF5"/>
<evidence type="ECO:0008006" key="3">
    <source>
        <dbReference type="Google" id="ProtNLM"/>
    </source>
</evidence>
<proteinExistence type="predicted"/>